<dbReference type="InterPro" id="IPR011990">
    <property type="entry name" value="TPR-like_helical_dom_sf"/>
</dbReference>
<comment type="similarity">
    <text evidence="2">Belongs to the YPP1 family.</text>
</comment>
<evidence type="ECO:0000256" key="3">
    <source>
        <dbReference type="PROSITE-ProRule" id="PRU00339"/>
    </source>
</evidence>
<dbReference type="HOGENOM" id="CLU_010512_0_0_1"/>
<reference evidence="5" key="2">
    <citation type="journal article" date="2008" name="Genome Biol.">
        <title>Improved genome assembly and evidence-based global gene model set for the chordate Ciona intestinalis: new insight into intron and operon populations.</title>
        <authorList>
            <person name="Satou Y."/>
            <person name="Mineta K."/>
            <person name="Ogasawara M."/>
            <person name="Sasakura Y."/>
            <person name="Shoguchi E."/>
            <person name="Ueno K."/>
            <person name="Yamada L."/>
            <person name="Matsumoto J."/>
            <person name="Wasserscheid J."/>
            <person name="Dewar K."/>
            <person name="Wiley G.B."/>
            <person name="Macmil S.L."/>
            <person name="Roe B.A."/>
            <person name="Zeller R.W."/>
            <person name="Hastings K.E."/>
            <person name="Lemaire P."/>
            <person name="Lindquist E."/>
            <person name="Endo T."/>
            <person name="Hotta K."/>
            <person name="Inaba K."/>
        </authorList>
    </citation>
    <scope>NUCLEOTIDE SEQUENCE [LARGE SCALE GENOMIC DNA]</scope>
    <source>
        <strain evidence="5">wild type</strain>
    </source>
</reference>
<evidence type="ECO:0000313" key="6">
    <source>
        <dbReference type="Proteomes" id="UP000008144"/>
    </source>
</evidence>
<feature type="repeat" description="TPR" evidence="3">
    <location>
        <begin position="697"/>
        <end position="730"/>
    </location>
</feature>
<dbReference type="GeneID" id="100180708"/>
<dbReference type="RefSeq" id="XP_002125603.1">
    <property type="nucleotide sequence ID" value="XM_002125567.4"/>
</dbReference>
<comment type="function">
    <text evidence="1">Involved in endocytosis.</text>
</comment>
<accession>A0A1W2W6E3</accession>
<dbReference type="Pfam" id="PF13181">
    <property type="entry name" value="TPR_8"/>
    <property type="match status" value="1"/>
</dbReference>
<dbReference type="SUPFAM" id="SSF48452">
    <property type="entry name" value="TPR-like"/>
    <property type="match status" value="2"/>
</dbReference>
<dbReference type="AlphaFoldDB" id="H2XMH4"/>
<feature type="domain" description="Tetratricopeptide repeat protein 7 N-terminal" evidence="4">
    <location>
        <begin position="3"/>
        <end position="360"/>
    </location>
</feature>
<organism evidence="5 6">
    <name type="scientific">Ciona intestinalis</name>
    <name type="common">Transparent sea squirt</name>
    <name type="synonym">Ascidia intestinalis</name>
    <dbReference type="NCBI Taxonomy" id="7719"/>
    <lineage>
        <taxon>Eukaryota</taxon>
        <taxon>Metazoa</taxon>
        <taxon>Chordata</taxon>
        <taxon>Tunicata</taxon>
        <taxon>Ascidiacea</taxon>
        <taxon>Phlebobranchia</taxon>
        <taxon>Cionidae</taxon>
        <taxon>Ciona</taxon>
    </lineage>
</organism>
<dbReference type="GO" id="GO:0005886">
    <property type="term" value="C:plasma membrane"/>
    <property type="evidence" value="ECO:0000318"/>
    <property type="project" value="GO_Central"/>
</dbReference>
<keyword evidence="6" id="KW-1185">Reference proteome</keyword>
<dbReference type="KEGG" id="cin:100180708"/>
<evidence type="ECO:0000256" key="2">
    <source>
        <dbReference type="ARBA" id="ARBA00038251"/>
    </source>
</evidence>
<dbReference type="FunCoup" id="H2XMH4">
    <property type="interactions" value="189"/>
</dbReference>
<dbReference type="Pfam" id="PF19440">
    <property type="entry name" value="TTC7_N"/>
    <property type="match status" value="1"/>
</dbReference>
<evidence type="ECO:0000313" key="5">
    <source>
        <dbReference type="Ensembl" id="ENSCINP00000030857.1"/>
    </source>
</evidence>
<dbReference type="GO" id="GO:0072659">
    <property type="term" value="P:protein localization to plasma membrane"/>
    <property type="evidence" value="ECO:0000318"/>
    <property type="project" value="GO_Central"/>
</dbReference>
<reference evidence="5" key="3">
    <citation type="submission" date="2025-08" db="UniProtKB">
        <authorList>
            <consortium name="Ensembl"/>
        </authorList>
    </citation>
    <scope>IDENTIFICATION</scope>
</reference>
<dbReference type="Ensembl" id="ENSCINT00000033847.1">
    <property type="protein sequence ID" value="ENSCINP00000030857.1"/>
    <property type="gene ID" value="ENSCING00000020442.1"/>
</dbReference>
<reference evidence="6" key="1">
    <citation type="journal article" date="2002" name="Science">
        <title>The draft genome of Ciona intestinalis: insights into chordate and vertebrate origins.</title>
        <authorList>
            <person name="Dehal P."/>
            <person name="Satou Y."/>
            <person name="Campbell R.K."/>
            <person name="Chapman J."/>
            <person name="Degnan B."/>
            <person name="De Tomaso A."/>
            <person name="Davidson B."/>
            <person name="Di Gregorio A."/>
            <person name="Gelpke M."/>
            <person name="Goodstein D.M."/>
            <person name="Harafuji N."/>
            <person name="Hastings K.E."/>
            <person name="Ho I."/>
            <person name="Hotta K."/>
            <person name="Huang W."/>
            <person name="Kawashima T."/>
            <person name="Lemaire P."/>
            <person name="Martinez D."/>
            <person name="Meinertzhagen I.A."/>
            <person name="Necula S."/>
            <person name="Nonaka M."/>
            <person name="Putnam N."/>
            <person name="Rash S."/>
            <person name="Saiga H."/>
            <person name="Satake M."/>
            <person name="Terry A."/>
            <person name="Yamada L."/>
            <person name="Wang H.G."/>
            <person name="Awazu S."/>
            <person name="Azumi K."/>
            <person name="Boore J."/>
            <person name="Branno M."/>
            <person name="Chin-Bow S."/>
            <person name="DeSantis R."/>
            <person name="Doyle S."/>
            <person name="Francino P."/>
            <person name="Keys D.N."/>
            <person name="Haga S."/>
            <person name="Hayashi H."/>
            <person name="Hino K."/>
            <person name="Imai K.S."/>
            <person name="Inaba K."/>
            <person name="Kano S."/>
            <person name="Kobayashi K."/>
            <person name="Kobayashi M."/>
            <person name="Lee B.I."/>
            <person name="Makabe K.W."/>
            <person name="Manohar C."/>
            <person name="Matassi G."/>
            <person name="Medina M."/>
            <person name="Mochizuki Y."/>
            <person name="Mount S."/>
            <person name="Morishita T."/>
            <person name="Miura S."/>
            <person name="Nakayama A."/>
            <person name="Nishizaka S."/>
            <person name="Nomoto H."/>
            <person name="Ohta F."/>
            <person name="Oishi K."/>
            <person name="Rigoutsos I."/>
            <person name="Sano M."/>
            <person name="Sasaki A."/>
            <person name="Sasakura Y."/>
            <person name="Shoguchi E."/>
            <person name="Shin-i T."/>
            <person name="Spagnuolo A."/>
            <person name="Stainier D."/>
            <person name="Suzuki M.M."/>
            <person name="Tassy O."/>
            <person name="Takatori N."/>
            <person name="Tokuoka M."/>
            <person name="Yagi K."/>
            <person name="Yoshizaki F."/>
            <person name="Wada S."/>
            <person name="Zhang C."/>
            <person name="Hyatt P.D."/>
            <person name="Larimer F."/>
            <person name="Detter C."/>
            <person name="Doggett N."/>
            <person name="Glavina T."/>
            <person name="Hawkins T."/>
            <person name="Richardson P."/>
            <person name="Lucas S."/>
            <person name="Kohara Y."/>
            <person name="Levine M."/>
            <person name="Satoh N."/>
            <person name="Rokhsar D.S."/>
        </authorList>
    </citation>
    <scope>NUCLEOTIDE SEQUENCE [LARGE SCALE GENOMIC DNA]</scope>
</reference>
<dbReference type="InterPro" id="IPR045819">
    <property type="entry name" value="TTC7_N"/>
</dbReference>
<dbReference type="InterPro" id="IPR019734">
    <property type="entry name" value="TPR_rpt"/>
</dbReference>
<sequence length="810" mass="90917">MSSKRHKIEVEIIRIRNDGNLLKHKDIIKQLAHKCGDTDPVVKYLDNFVKIHEFFIEHESDTVSALRNSTVLDGFKNKLTEARKQNFDPKDSLVNVFIEASLLLAKLCYSQASFQECVDIYSNVNLAGLENSVTDHYMVIILCEAFAINGLCLERSRLKDPKFKSDVEALGSYETAQKLFMRYIHDHHRLDSTSTSPTSPASHNMDIHIYPAIESCLHRTASLYIKSKTPEKAVSLYKTILTTLPAHIPSQTHQKFLHNLASVLIRGFSKISYKQVSTDTHERSIFFQGVKNVFIPNYIQQEALLLLLITEGLLNLDPVLDMSPEHAESREQTLMKAESLYDDLSVAVASHGQYHIFTESIERSLKYNFDRYHLWNQFALSLCAEGKIDRGVQCLAECCRIDPTISSPDAILASRLCYTKQPPQIDAGLKYAELALEHSDEDHDGLRSRSHLYIGLGCSLKALGSLSKKDRLEYRAKAIKSYTSSHTSDPYDYKPLFHLSFELALSRKVAVAIKKVKQALELQPEACECLHLLALLLSARKLHSEAKVILQSALKLYPSNISLLTTKCRLELCLMEEQDALRTCDEIITLCNRDSTENKLSNSFNQLPVDGVSVANQSTGTELEVGSLLNSVMASRIDRVNSDVESLMGVIHPMLPHMWSGKCTAWVQVADVYLALERYQEAELCVAEAAGLQPLLPDVLYMKGRLCEYNGELDEACSFYNSALTIDPSHLESTEKLAKVLSSNGNICYAKKVLQDAIRLDATSHTVWQQLSDLLAATDEIDQSIECNIFALNLEASSPVLPYTCIVPFI</sequence>
<dbReference type="Proteomes" id="UP000008144">
    <property type="component" value="Chromosome 8"/>
</dbReference>
<evidence type="ECO:0000256" key="1">
    <source>
        <dbReference type="ARBA" id="ARBA00002550"/>
    </source>
</evidence>
<dbReference type="OMA" id="EYYLACQ"/>
<gene>
    <name evidence="5" type="primary">LOC100180708</name>
</gene>
<dbReference type="InParanoid" id="H2XMH4"/>
<dbReference type="InterPro" id="IPR051722">
    <property type="entry name" value="Endocytosis_PI4K-reg_protein"/>
</dbReference>
<dbReference type="SMART" id="SM00028">
    <property type="entry name" value="TPR"/>
    <property type="match status" value="4"/>
</dbReference>
<reference evidence="5" key="4">
    <citation type="submission" date="2025-09" db="UniProtKB">
        <authorList>
            <consortium name="Ensembl"/>
        </authorList>
    </citation>
    <scope>IDENTIFICATION</scope>
</reference>
<proteinExistence type="inferred from homology"/>
<dbReference type="OrthoDB" id="29013at2759"/>
<accession>H2XMH4</accession>
<dbReference type="STRING" id="7719.ENSCINP00000030857"/>
<evidence type="ECO:0000259" key="4">
    <source>
        <dbReference type="Pfam" id="PF19440"/>
    </source>
</evidence>
<dbReference type="Gene3D" id="1.25.40.10">
    <property type="entry name" value="Tetratricopeptide repeat domain"/>
    <property type="match status" value="2"/>
</dbReference>
<dbReference type="GO" id="GO:0046854">
    <property type="term" value="P:phosphatidylinositol phosphate biosynthetic process"/>
    <property type="evidence" value="ECO:0000318"/>
    <property type="project" value="GO_Central"/>
</dbReference>
<keyword evidence="3" id="KW-0802">TPR repeat</keyword>
<dbReference type="PANTHER" id="PTHR23083">
    <property type="entry name" value="TETRATRICOPEPTIDE REPEAT PROTEIN, TPR"/>
    <property type="match status" value="1"/>
</dbReference>
<dbReference type="PANTHER" id="PTHR23083:SF464">
    <property type="entry name" value="TETRATRICOPEPTIDE REPEAT DOMAIN 7, ISOFORM A"/>
    <property type="match status" value="1"/>
</dbReference>
<dbReference type="EMBL" id="EAAA01002781">
    <property type="status" value="NOT_ANNOTATED_CDS"/>
    <property type="molecule type" value="Genomic_DNA"/>
</dbReference>
<name>H2XMH4_CIOIN</name>
<dbReference type="GeneTree" id="ENSGT00940000158166"/>
<protein>
    <submittedName>
        <fullName evidence="5">Tetratricopeptide repeat protein 7B-like</fullName>
    </submittedName>
</protein>
<dbReference type="PROSITE" id="PS50005">
    <property type="entry name" value="TPR"/>
    <property type="match status" value="1"/>
</dbReference>
<dbReference type="FunFam" id="1.25.40.10:FF:002807">
    <property type="entry name" value="tetratricopeptide repeat protein 7B-like"/>
    <property type="match status" value="1"/>
</dbReference>